<comment type="caution">
    <text evidence="1">The sequence shown here is derived from an EMBL/GenBank/DDBJ whole genome shotgun (WGS) entry which is preliminary data.</text>
</comment>
<evidence type="ECO:0000313" key="1">
    <source>
        <dbReference type="EMBL" id="KAK3716497.1"/>
    </source>
</evidence>
<dbReference type="EMBL" id="JAUTXU010000042">
    <property type="protein sequence ID" value="KAK3716497.1"/>
    <property type="molecule type" value="Genomic_DNA"/>
</dbReference>
<evidence type="ECO:0000313" key="2">
    <source>
        <dbReference type="Proteomes" id="UP001281147"/>
    </source>
</evidence>
<name>A0ACC3NH40_9PEZI</name>
<reference evidence="1" key="1">
    <citation type="submission" date="2023-07" db="EMBL/GenBank/DDBJ databases">
        <title>Black Yeasts Isolated from many extreme environments.</title>
        <authorList>
            <person name="Coleine C."/>
            <person name="Stajich J.E."/>
            <person name="Selbmann L."/>
        </authorList>
    </citation>
    <scope>NUCLEOTIDE SEQUENCE</scope>
    <source>
        <strain evidence="1">CCFEE 5714</strain>
    </source>
</reference>
<gene>
    <name evidence="1" type="ORF">LTR37_006393</name>
</gene>
<dbReference type="Proteomes" id="UP001281147">
    <property type="component" value="Unassembled WGS sequence"/>
</dbReference>
<keyword evidence="2" id="KW-1185">Reference proteome</keyword>
<protein>
    <submittedName>
        <fullName evidence="1">Uncharacterized protein</fullName>
    </submittedName>
</protein>
<sequence length="223" mass="26071">MGCLQETGLRTLARSDQYTEHAQRFMRMGRQMGNVNIDYDIYLVSLKFLEEVFDLIKNADPPPSTKAEDWKLLHQEFRGGNFREVTALVNQREMDFSKSLSLQSAVITRRFYHDAQSLRIIQWLGLVFLPLSLCASIFGMGFFDTSDHPADPTRSIFSIPNEWWWFLALSIPLTIAVLLVVLVLTRRKERLEPWRRLKRTDLENIIAYEMTPMPMQKQEVKGR</sequence>
<accession>A0ACC3NH40</accession>
<proteinExistence type="predicted"/>
<organism evidence="1 2">
    <name type="scientific">Vermiconidia calcicola</name>
    <dbReference type="NCBI Taxonomy" id="1690605"/>
    <lineage>
        <taxon>Eukaryota</taxon>
        <taxon>Fungi</taxon>
        <taxon>Dikarya</taxon>
        <taxon>Ascomycota</taxon>
        <taxon>Pezizomycotina</taxon>
        <taxon>Dothideomycetes</taxon>
        <taxon>Dothideomycetidae</taxon>
        <taxon>Mycosphaerellales</taxon>
        <taxon>Extremaceae</taxon>
        <taxon>Vermiconidia</taxon>
    </lineage>
</organism>